<dbReference type="SUPFAM" id="SSF55785">
    <property type="entry name" value="PYP-like sensor domain (PAS domain)"/>
    <property type="match status" value="3"/>
</dbReference>
<dbReference type="Gene3D" id="3.20.20.450">
    <property type="entry name" value="EAL domain"/>
    <property type="match status" value="1"/>
</dbReference>
<feature type="domain" description="GGDEF" evidence="4">
    <location>
        <begin position="394"/>
        <end position="526"/>
    </location>
</feature>
<feature type="domain" description="EAL" evidence="3">
    <location>
        <begin position="535"/>
        <end position="789"/>
    </location>
</feature>
<feature type="domain" description="PAC" evidence="2">
    <location>
        <begin position="191"/>
        <end position="241"/>
    </location>
</feature>
<comment type="caution">
    <text evidence="5">The sequence shown here is derived from an EMBL/GenBank/DDBJ whole genome shotgun (WGS) entry which is preliminary data.</text>
</comment>
<dbReference type="SMART" id="SM00086">
    <property type="entry name" value="PAC"/>
    <property type="match status" value="3"/>
</dbReference>
<dbReference type="PROSITE" id="PS50113">
    <property type="entry name" value="PAC"/>
    <property type="match status" value="3"/>
</dbReference>
<feature type="domain" description="PAS" evidence="1">
    <location>
        <begin position="238"/>
        <end position="283"/>
    </location>
</feature>
<dbReference type="SUPFAM" id="SSF55073">
    <property type="entry name" value="Nucleotide cyclase"/>
    <property type="match status" value="1"/>
</dbReference>
<dbReference type="NCBIfam" id="TIGR00229">
    <property type="entry name" value="sensory_box"/>
    <property type="match status" value="3"/>
</dbReference>
<accession>A0ABS5I7N1</accession>
<dbReference type="InterPro" id="IPR035919">
    <property type="entry name" value="EAL_sf"/>
</dbReference>
<dbReference type="InterPro" id="IPR043128">
    <property type="entry name" value="Rev_trsase/Diguanyl_cyclase"/>
</dbReference>
<dbReference type="SMART" id="SM00267">
    <property type="entry name" value="GGDEF"/>
    <property type="match status" value="1"/>
</dbReference>
<dbReference type="PROSITE" id="PS50887">
    <property type="entry name" value="GGDEF"/>
    <property type="match status" value="1"/>
</dbReference>
<dbReference type="InterPro" id="IPR000014">
    <property type="entry name" value="PAS"/>
</dbReference>
<organism evidence="5 6">
    <name type="scientific">Magnetospirillum sulfuroxidans</name>
    <dbReference type="NCBI Taxonomy" id="611300"/>
    <lineage>
        <taxon>Bacteria</taxon>
        <taxon>Pseudomonadati</taxon>
        <taxon>Pseudomonadota</taxon>
        <taxon>Alphaproteobacteria</taxon>
        <taxon>Rhodospirillales</taxon>
        <taxon>Rhodospirillaceae</taxon>
        <taxon>Magnetospirillum</taxon>
    </lineage>
</organism>
<proteinExistence type="predicted"/>
<dbReference type="InterPro" id="IPR001633">
    <property type="entry name" value="EAL_dom"/>
</dbReference>
<reference evidence="5 6" key="1">
    <citation type="submission" date="2021-04" db="EMBL/GenBank/DDBJ databases">
        <title>Magnetospirillum sulfuroxidans sp. nov., a facultative chemolithoautotrophic sulfur-oxidizing alphaproteobacterium isolated from freshwater sediment and proposals for Paramagetospirillum gen. nov., and Magnetospirillaceae fam. nov.</title>
        <authorList>
            <person name="Koziaeva V."/>
            <person name="Geelhoed J.S."/>
            <person name="Sorokin D.Y."/>
            <person name="Grouzdev D.S."/>
        </authorList>
    </citation>
    <scope>NUCLEOTIDE SEQUENCE [LARGE SCALE GENOMIC DNA]</scope>
    <source>
        <strain evidence="5 6">J10</strain>
    </source>
</reference>
<dbReference type="Pfam" id="PF00990">
    <property type="entry name" value="GGDEF"/>
    <property type="match status" value="1"/>
</dbReference>
<dbReference type="SMART" id="SM00091">
    <property type="entry name" value="PAS"/>
    <property type="match status" value="3"/>
</dbReference>
<feature type="domain" description="PAC" evidence="2">
    <location>
        <begin position="310"/>
        <end position="362"/>
    </location>
</feature>
<dbReference type="InterPro" id="IPR001610">
    <property type="entry name" value="PAC"/>
</dbReference>
<evidence type="ECO:0000259" key="2">
    <source>
        <dbReference type="PROSITE" id="PS50113"/>
    </source>
</evidence>
<dbReference type="CDD" id="cd00130">
    <property type="entry name" value="PAS"/>
    <property type="match status" value="3"/>
</dbReference>
<feature type="domain" description="PAS" evidence="1">
    <location>
        <begin position="123"/>
        <end position="192"/>
    </location>
</feature>
<evidence type="ECO:0000313" key="5">
    <source>
        <dbReference type="EMBL" id="MBR9970436.1"/>
    </source>
</evidence>
<keyword evidence="6" id="KW-1185">Reference proteome</keyword>
<evidence type="ECO:0000259" key="3">
    <source>
        <dbReference type="PROSITE" id="PS50883"/>
    </source>
</evidence>
<dbReference type="Gene3D" id="3.30.70.270">
    <property type="match status" value="1"/>
</dbReference>
<dbReference type="SMART" id="SM00052">
    <property type="entry name" value="EAL"/>
    <property type="match status" value="1"/>
</dbReference>
<dbReference type="PROSITE" id="PS50883">
    <property type="entry name" value="EAL"/>
    <property type="match status" value="1"/>
</dbReference>
<name>A0ABS5I7N1_9PROT</name>
<dbReference type="InterPro" id="IPR013656">
    <property type="entry name" value="PAS_4"/>
</dbReference>
<feature type="domain" description="PAS" evidence="1">
    <location>
        <begin position="1"/>
        <end position="62"/>
    </location>
</feature>
<dbReference type="InterPro" id="IPR029787">
    <property type="entry name" value="Nucleotide_cyclase"/>
</dbReference>
<dbReference type="InterPro" id="IPR035965">
    <property type="entry name" value="PAS-like_dom_sf"/>
</dbReference>
<dbReference type="Pfam" id="PF00563">
    <property type="entry name" value="EAL"/>
    <property type="match status" value="1"/>
</dbReference>
<dbReference type="CDD" id="cd01948">
    <property type="entry name" value="EAL"/>
    <property type="match status" value="1"/>
</dbReference>
<evidence type="ECO:0000259" key="4">
    <source>
        <dbReference type="PROSITE" id="PS50887"/>
    </source>
</evidence>
<feature type="domain" description="PAC" evidence="2">
    <location>
        <begin position="70"/>
        <end position="122"/>
    </location>
</feature>
<gene>
    <name evidence="5" type="ORF">KEC16_01760</name>
</gene>
<dbReference type="Proteomes" id="UP000680714">
    <property type="component" value="Unassembled WGS sequence"/>
</dbReference>
<dbReference type="NCBIfam" id="TIGR00254">
    <property type="entry name" value="GGDEF"/>
    <property type="match status" value="1"/>
</dbReference>
<dbReference type="SUPFAM" id="SSF141868">
    <property type="entry name" value="EAL domain-like"/>
    <property type="match status" value="1"/>
</dbReference>
<protein>
    <submittedName>
        <fullName evidence="5">EAL domain-containing protein</fullName>
    </submittedName>
</protein>
<dbReference type="Pfam" id="PF13426">
    <property type="entry name" value="PAS_9"/>
    <property type="match status" value="2"/>
</dbReference>
<dbReference type="PANTHER" id="PTHR44757">
    <property type="entry name" value="DIGUANYLATE CYCLASE DGCP"/>
    <property type="match status" value="1"/>
</dbReference>
<dbReference type="InterPro" id="IPR000700">
    <property type="entry name" value="PAS-assoc_C"/>
</dbReference>
<evidence type="ECO:0000313" key="6">
    <source>
        <dbReference type="Proteomes" id="UP000680714"/>
    </source>
</evidence>
<evidence type="ECO:0000259" key="1">
    <source>
        <dbReference type="PROSITE" id="PS50112"/>
    </source>
</evidence>
<sequence length="803" mass="88996">MLAVILDRLPDTMISVGANGQIEWVSPNVGRLLGYRADELVGQDAGIIYAQPSDRRTVLELVSSGKGDAVRLEFEAKRKDGQGAWVVAYGCAVFDAKGAFAGVRGVLRDISENRRMRKTLEDSEDRFRRLSDVTSEGICIHFQGKILDCNRAFESLFGYSRVEFESMLAWNVIHTDDVPLAKEMVRQQHQKPYEVRGVRKDGSVFPMEIHSKESWMGGLAVRVTCLRDMTEQKKAEASLRLLSQAVEQSPVAVAVVTADGTIEYVNPAHHQMTGQVADQIIGRPFAEMYPGQAKSWFGDMWQSLRRGGDWEGEIPVTQGDGRLHWQRIFASPVATQSDDITHHLVVIEDVTLRKEQERKILHQAMYDGLTDLPNRSLALDRLTVVIEDARDNGCCIALLFVDLDDFKGINDSLGHEYGDELLILASERLRDSVGEGGMVARFGGDEFLVILSDCSPGQAENAAQAIVAAFSQPFTISRRDLITTASIGVALYPEDGRTPQTLLRNADIAMYQAKLAGRNRFCFFTARMNEEAEARLRLESELRRAVGTEQLFLHFQPLVHVDSGHVAGVEALLRWNNPELGSVPPDRFIPQAETCGLIVPIGRDVLWQACQTAKPWLECGHPELLLCVNVSPRQFQDGGFLDDVAQILRETGFPAANLELEITEGLLLRERGDIDGLLHGLHAMGVKLAIDDFGTGYSSLSYLERYPFHTLKIDRSFMVGMLERHERKVLVDTIVAMATGLGLKVIAEGVETVEQLARLKAIGCDIAQGYLFSRPVPAEQVLALLETPFGTEPAITKPPAVLH</sequence>
<dbReference type="EMBL" id="JAGTUF010000001">
    <property type="protein sequence ID" value="MBR9970436.1"/>
    <property type="molecule type" value="Genomic_DNA"/>
</dbReference>
<dbReference type="PROSITE" id="PS50112">
    <property type="entry name" value="PAS"/>
    <property type="match status" value="3"/>
</dbReference>
<dbReference type="Gene3D" id="3.30.450.20">
    <property type="entry name" value="PAS domain"/>
    <property type="match status" value="3"/>
</dbReference>
<dbReference type="CDD" id="cd01949">
    <property type="entry name" value="GGDEF"/>
    <property type="match status" value="1"/>
</dbReference>
<dbReference type="PANTHER" id="PTHR44757:SF2">
    <property type="entry name" value="BIOFILM ARCHITECTURE MAINTENANCE PROTEIN MBAA"/>
    <property type="match status" value="1"/>
</dbReference>
<dbReference type="InterPro" id="IPR052155">
    <property type="entry name" value="Biofilm_reg_signaling"/>
</dbReference>
<dbReference type="Pfam" id="PF08448">
    <property type="entry name" value="PAS_4"/>
    <property type="match status" value="1"/>
</dbReference>
<dbReference type="InterPro" id="IPR000160">
    <property type="entry name" value="GGDEF_dom"/>
</dbReference>